<feature type="compositionally biased region" description="Basic residues" evidence="2">
    <location>
        <begin position="220"/>
        <end position="230"/>
    </location>
</feature>
<dbReference type="AlphaFoldDB" id="A0A0D9W8X2"/>
<sequence>MDFHALPRRDLQALCKRNGVRANMTNAAMAEALAALATVEGIEEFVKQPAAPPSPAAKSAAEEDKREKKGSPLPRGRRVAFSSPEVINLEDSEEDAPVENKETPPRRRGRRGTVRPNGGEEEEKQDVNQDANAPAVGEGRRGASRRARAAAPVAPAPTTRRMAAPASKMDETGDVAAVAPPAPTTRRSARAATEAAPTPTTRRRAQTAVPAPAEEEKVPRGRRTTRRAAARKPEIQKQQEEEECFEDVVPAVESDESAPVSDAVSDDTDEAEETRETVAAEQISAPEESAQEEEEIEVEAPVEIVEAVDRECSPHAVEEEKSVQEEDEIEVEEPVEIVEAVAHESFSDTVKEKPVLEEEGIEVEAPAEIVEAIAQEFSPDAVVEDKPVQEEEGIELEAPAETGEAVAQECSPEAAAEEKQVDVEQAVSPDDSPFFGLMSGTGVEKSEETLACNSEIAIDKLLTKESCDLITAEKQAMAVNEVLETTVTCSEAVAQECSPDAAVEEKEIDLDQAVSPDDSPIFGLVSGTAVEKSEDTPACNSEIAIDKLVTEESCDMITEEKEAMAVDEVIDATVTCSEATLEDVEEEGVREEEDAVVAPNETGCVEEIAMDKLVTEESCNIITEENKAMAVDEVLDATVTCSEATLEDAEEEGVREEEDAVVAANETGCVEEIAMDELGTEESCNIITEEKDDEVLDATVTCTEATLEDAKEEVVGEEEDEVVAANETGCVEEIAMDELVTEESCNIITEEKEAMAVDEVLDATVTCTQATLEDAEEEVVGEEKDEVVATNETGFAVEEIGTDTILTEDADNAVQLDNPTDVSFADEESGVVATEGLLLRSATVKTTVTCSEASEDNAIQLDFSANINCCGDEEEDAVEVVNHAGVVVEENGTENVDDLNDTLTKDADSAIQLGVSADISCADDKEIVVLTKDALQSTVTAKATEGSEAATEGAESTVDVLHGSEEEDALEVLNEAVFAVEEKNEETDDGPENTLTNVADNDTRLDFAEEVSCAVEGEEGVAAGKDDFNFEICQAGEHHEMVAVESVSTQKEEIHEENVFTAGVLALKFNCLGNLGVHKTSVIQEEAQTLPLSTEMLNNVADPLPTTVTAAEAILSETMDVSSFCMHGSNSKKRNTEQVAVEDGNEVKAVQKQKKNPHSLRTLKAKLKNLLIANQEPKEAKRVALARLDENVC</sequence>
<evidence type="ECO:0000313" key="4">
    <source>
        <dbReference type="Proteomes" id="UP000032180"/>
    </source>
</evidence>
<dbReference type="EnsemblPlants" id="LPERR04G19540.1">
    <property type="protein sequence ID" value="LPERR04G19540.1"/>
    <property type="gene ID" value="LPERR04G19540"/>
</dbReference>
<feature type="compositionally biased region" description="Acidic residues" evidence="2">
    <location>
        <begin position="88"/>
        <end position="97"/>
    </location>
</feature>
<accession>A0A0D9W8X2</accession>
<evidence type="ECO:0000313" key="3">
    <source>
        <dbReference type="EnsemblPlants" id="LPERR04G19540.1"/>
    </source>
</evidence>
<feature type="region of interest" description="Disordered" evidence="2">
    <location>
        <begin position="312"/>
        <end position="331"/>
    </location>
</feature>
<feature type="region of interest" description="Disordered" evidence="2">
    <location>
        <begin position="380"/>
        <end position="403"/>
    </location>
</feature>
<reference evidence="3 4" key="1">
    <citation type="submission" date="2012-08" db="EMBL/GenBank/DDBJ databases">
        <title>Oryza genome evolution.</title>
        <authorList>
            <person name="Wing R.A."/>
        </authorList>
    </citation>
    <scope>NUCLEOTIDE SEQUENCE</scope>
</reference>
<organism evidence="3 4">
    <name type="scientific">Leersia perrieri</name>
    <dbReference type="NCBI Taxonomy" id="77586"/>
    <lineage>
        <taxon>Eukaryota</taxon>
        <taxon>Viridiplantae</taxon>
        <taxon>Streptophyta</taxon>
        <taxon>Embryophyta</taxon>
        <taxon>Tracheophyta</taxon>
        <taxon>Spermatophyta</taxon>
        <taxon>Magnoliopsida</taxon>
        <taxon>Liliopsida</taxon>
        <taxon>Poales</taxon>
        <taxon>Poaceae</taxon>
        <taxon>BOP clade</taxon>
        <taxon>Oryzoideae</taxon>
        <taxon>Oryzeae</taxon>
        <taxon>Oryzinae</taxon>
        <taxon>Leersia</taxon>
    </lineage>
</organism>
<dbReference type="Proteomes" id="UP000032180">
    <property type="component" value="Chromosome 4"/>
</dbReference>
<evidence type="ECO:0000256" key="2">
    <source>
        <dbReference type="SAM" id="MobiDB-lite"/>
    </source>
</evidence>
<dbReference type="PANTHER" id="PTHR33621">
    <property type="entry name" value="ASPARTIC/GLUTAMIC ACID-RICH PROTEIN"/>
    <property type="match status" value="1"/>
</dbReference>
<evidence type="ECO:0000256" key="1">
    <source>
        <dbReference type="SAM" id="Coils"/>
    </source>
</evidence>
<feature type="compositionally biased region" description="Low complexity" evidence="2">
    <location>
        <begin position="277"/>
        <end position="288"/>
    </location>
</feature>
<name>A0A0D9W8X2_9ORYZ</name>
<feature type="compositionally biased region" description="Basic and acidic residues" evidence="2">
    <location>
        <begin position="60"/>
        <end position="70"/>
    </location>
</feature>
<dbReference type="eggNOG" id="ENOG502S27D">
    <property type="taxonomic scope" value="Eukaryota"/>
</dbReference>
<keyword evidence="4" id="KW-1185">Reference proteome</keyword>
<dbReference type="PANTHER" id="PTHR33621:SF2">
    <property type="entry name" value="RIBOSOMAL L1 DOMAIN-CONTAINING PROTEIN"/>
    <property type="match status" value="1"/>
</dbReference>
<feature type="coiled-coil region" evidence="1">
    <location>
        <begin position="765"/>
        <end position="792"/>
    </location>
</feature>
<keyword evidence="1" id="KW-0175">Coiled coil</keyword>
<feature type="region of interest" description="Disordered" evidence="2">
    <location>
        <begin position="47"/>
        <end position="298"/>
    </location>
</feature>
<reference evidence="3" key="3">
    <citation type="submission" date="2015-04" db="UniProtKB">
        <authorList>
            <consortium name="EnsemblPlants"/>
        </authorList>
    </citation>
    <scope>IDENTIFICATION</scope>
</reference>
<dbReference type="Gramene" id="LPERR04G19540.1">
    <property type="protein sequence ID" value="LPERR04G19540.1"/>
    <property type="gene ID" value="LPERR04G19540"/>
</dbReference>
<feature type="compositionally biased region" description="Acidic residues" evidence="2">
    <location>
        <begin position="289"/>
        <end position="298"/>
    </location>
</feature>
<reference evidence="4" key="2">
    <citation type="submission" date="2013-12" db="EMBL/GenBank/DDBJ databases">
        <authorList>
            <person name="Yu Y."/>
            <person name="Lee S."/>
            <person name="de Baynast K."/>
            <person name="Wissotski M."/>
            <person name="Liu L."/>
            <person name="Talag J."/>
            <person name="Goicoechea J."/>
            <person name="Angelova A."/>
            <person name="Jetty R."/>
            <person name="Kudrna D."/>
            <person name="Golser W."/>
            <person name="Rivera L."/>
            <person name="Zhang J."/>
            <person name="Wing R."/>
        </authorList>
    </citation>
    <scope>NUCLEOTIDE SEQUENCE</scope>
</reference>
<feature type="compositionally biased region" description="Acidic residues" evidence="2">
    <location>
        <begin position="264"/>
        <end position="273"/>
    </location>
</feature>
<feature type="compositionally biased region" description="Basic and acidic residues" evidence="2">
    <location>
        <begin position="312"/>
        <end position="324"/>
    </location>
</feature>
<dbReference type="HOGENOM" id="CLU_271625_0_0_1"/>
<feature type="compositionally biased region" description="Low complexity" evidence="2">
    <location>
        <begin position="175"/>
        <end position="212"/>
    </location>
</feature>
<feature type="compositionally biased region" description="Low complexity" evidence="2">
    <location>
        <begin position="149"/>
        <end position="166"/>
    </location>
</feature>
<proteinExistence type="predicted"/>
<protein>
    <submittedName>
        <fullName evidence="3">Uncharacterized protein</fullName>
    </submittedName>
</protein>